<feature type="compositionally biased region" description="Low complexity" evidence="6">
    <location>
        <begin position="1641"/>
        <end position="1653"/>
    </location>
</feature>
<protein>
    <submittedName>
        <fullName evidence="8">Protein virilizer</fullName>
    </submittedName>
</protein>
<keyword evidence="5" id="KW-0539">Nucleus</keyword>
<feature type="region of interest" description="Disordered" evidence="6">
    <location>
        <begin position="1996"/>
        <end position="2064"/>
    </location>
</feature>
<feature type="region of interest" description="Disordered" evidence="6">
    <location>
        <begin position="2107"/>
        <end position="2157"/>
    </location>
</feature>
<feature type="region of interest" description="Disordered" evidence="6">
    <location>
        <begin position="1567"/>
        <end position="1666"/>
    </location>
</feature>
<dbReference type="OrthoDB" id="2011702at2759"/>
<feature type="compositionally biased region" description="Pro residues" evidence="6">
    <location>
        <begin position="1915"/>
        <end position="1926"/>
    </location>
</feature>
<feature type="compositionally biased region" description="Polar residues" evidence="6">
    <location>
        <begin position="1770"/>
        <end position="1800"/>
    </location>
</feature>
<dbReference type="GO" id="GO:0006397">
    <property type="term" value="P:mRNA processing"/>
    <property type="evidence" value="ECO:0007669"/>
    <property type="project" value="UniProtKB-KW"/>
</dbReference>
<feature type="compositionally biased region" description="Pro residues" evidence="6">
    <location>
        <begin position="2019"/>
        <end position="2031"/>
    </location>
</feature>
<feature type="region of interest" description="Disordered" evidence="6">
    <location>
        <begin position="1872"/>
        <end position="1929"/>
    </location>
</feature>
<evidence type="ECO:0000256" key="6">
    <source>
        <dbReference type="SAM" id="MobiDB-lite"/>
    </source>
</evidence>
<dbReference type="Proteomes" id="UP000195402">
    <property type="component" value="Unassembled WGS sequence"/>
</dbReference>
<dbReference type="InParanoid" id="A0A200Q9N1"/>
<feature type="compositionally biased region" description="Low complexity" evidence="6">
    <location>
        <begin position="2118"/>
        <end position="2139"/>
    </location>
</feature>
<evidence type="ECO:0000256" key="2">
    <source>
        <dbReference type="ARBA" id="ARBA00008371"/>
    </source>
</evidence>
<evidence type="ECO:0000256" key="1">
    <source>
        <dbReference type="ARBA" id="ARBA00004123"/>
    </source>
</evidence>
<evidence type="ECO:0000259" key="7">
    <source>
        <dbReference type="Pfam" id="PF15912"/>
    </source>
</evidence>
<evidence type="ECO:0000313" key="9">
    <source>
        <dbReference type="Proteomes" id="UP000195402"/>
    </source>
</evidence>
<feature type="domain" description="Virilizer N-terminal" evidence="7">
    <location>
        <begin position="8"/>
        <end position="121"/>
    </location>
</feature>
<feature type="region of interest" description="Disordered" evidence="6">
    <location>
        <begin position="1688"/>
        <end position="1708"/>
    </location>
</feature>
<feature type="compositionally biased region" description="Polar residues" evidence="6">
    <location>
        <begin position="1936"/>
        <end position="1946"/>
    </location>
</feature>
<dbReference type="GO" id="GO:0036396">
    <property type="term" value="C:RNA N6-methyladenosine methyltransferase complex"/>
    <property type="evidence" value="ECO:0007669"/>
    <property type="project" value="TreeGrafter"/>
</dbReference>
<dbReference type="FunCoup" id="A0A200Q9N1">
    <property type="interactions" value="1260"/>
</dbReference>
<feature type="compositionally biased region" description="Pro residues" evidence="6">
    <location>
        <begin position="2140"/>
        <end position="2155"/>
    </location>
</feature>
<dbReference type="OMA" id="WIGFAID"/>
<feature type="region of interest" description="Disordered" evidence="6">
    <location>
        <begin position="1936"/>
        <end position="1955"/>
    </location>
</feature>
<comment type="similarity">
    <text evidence="2">Belongs to the vir family.</text>
</comment>
<feature type="region of interest" description="Disordered" evidence="6">
    <location>
        <begin position="1730"/>
        <end position="1815"/>
    </location>
</feature>
<comment type="subcellular location">
    <subcellularLocation>
        <location evidence="1">Nucleus</location>
    </subcellularLocation>
</comment>
<dbReference type="Pfam" id="PF15912">
    <property type="entry name" value="VIR_N"/>
    <property type="match status" value="1"/>
</dbReference>
<feature type="compositionally biased region" description="Polar residues" evidence="6">
    <location>
        <begin position="1893"/>
        <end position="1904"/>
    </location>
</feature>
<dbReference type="PANTHER" id="PTHR23185">
    <property type="entry name" value="PROTEIN VIRILIZER HOMOLOG"/>
    <property type="match status" value="1"/>
</dbReference>
<dbReference type="EMBL" id="MVGT01002634">
    <property type="protein sequence ID" value="OVA07160.1"/>
    <property type="molecule type" value="Genomic_DNA"/>
</dbReference>
<proteinExistence type="inferred from homology"/>
<keyword evidence="4" id="KW-0508">mRNA splicing</keyword>
<dbReference type="PANTHER" id="PTHR23185:SF0">
    <property type="entry name" value="PROTEIN VIRILIZER HOMOLOG"/>
    <property type="match status" value="1"/>
</dbReference>
<name>A0A200Q9N1_MACCD</name>
<evidence type="ECO:0000313" key="8">
    <source>
        <dbReference type="EMBL" id="OVA07160.1"/>
    </source>
</evidence>
<feature type="compositionally biased region" description="Low complexity" evidence="6">
    <location>
        <begin position="2032"/>
        <end position="2055"/>
    </location>
</feature>
<keyword evidence="3" id="KW-0507">mRNA processing</keyword>
<dbReference type="InterPro" id="IPR031801">
    <property type="entry name" value="VIR_N"/>
</dbReference>
<feature type="compositionally biased region" description="Basic and acidic residues" evidence="6">
    <location>
        <begin position="1629"/>
        <end position="1640"/>
    </location>
</feature>
<evidence type="ECO:0000256" key="3">
    <source>
        <dbReference type="ARBA" id="ARBA00022664"/>
    </source>
</evidence>
<sequence>MGRPEPSVLFAQTFVHPQLDEYVDEVIFAEPIVITACEFLEQNASSASPVITLIGATSPPSFALEVFVQCEGEPRFRRLCQPFLYSHSSSNVLEVEAVVTSHLVVRGTYRSLTLVVYGNTAEDLGQFNIDFDLDSSLANLVCSSSEGKLEDLPPALHPTKLSLEESIFSLKSLSLPVAEPDLTSEIKQFLHLIHKIFDASDHGDSVHSVVSTIASAVSSFVTGNLHCMGITCNQYGQTNSLSCNKESQFIFTEARSELLELYKMILRESGSVSTELLGDCDMIESDAVRAAPTFELLPNVFDRYFLFKRNSLTDGGLSLSQNKSMIVGLSLVLLLCSGRESCFHFVNSGGMEQLARVFCPKTKKSTAIMLMLLAVVERATRYSIGCEGFLGWWPREDENVPLSCSEGYSQILKLLLEKQRHDVASLATYVLHRLRSYEVASRYESAVLSVLGSLSAVGRVTSVSLNILASAKLQLKKLLKLLNARGPIEDPSPAACASRSLILGQTEGILSYKATNNLIASSICSFSNWDIDPHLLSLLKERGFLPLSAALLSSTKLRSEKGNAMDIFVDIASSIEAILLSLLYSRSGLVFLLMQPEVTATLILSLEGLKDSNTEECVPLRYASVLLSKGFFCRPQEIGIITELHLRVVSAVDRLLTSVPHSEELLWVLWELCGLSRSDSGRQALLALGHFPEAIMVLMEALRSVKEEEPSTLNSESSPLNLAIFHSAAEIFEVIVTDSTASSMRCWIEHAVELHMALHSSSPGSNRKDAPTRLLEWIDAGVVYHRNGAIGLLRYAAVLASGGDAHLTSTSILVSDSMDVENVVGDSANGSNIQVIENLLGKLVSDKYFDGVTLRDSSVAQLTTTFRILSFISENSAVAAALYEEGAVTLIYVVLVNCKFMLERSSNTYDYLVDEGGECNSTSDMLSERSREQSLIDLMIPCLVLLITLLQKLQDAKEQHRNTKLLNALLRLHREVSPKLAACAADLSSPYPGSALGLGAVCHLLVSALACWPVFGWTPGLFHCLLDSVQATSLLALGPKEACSLLCLLGDLFPEEGIWLWRDGMPSLSALRTLAIGTLLGPQKERQVDWYLQPGHVATLLGRLTPLLDKIAQIVLHFASTALVVIQDMLRVFIIRIACQKADCAVVLLQPIISWIDDHVSESTPLSDTDVFKVVYRLLDFIASLLEHPRAKTLLLKEGAVGLLTKALKRCVDASISEGKIFSETRLPARTGFTLLSWCLPVFKSFALIFASQVSMQHSGVYENLEKLSTEDCSVILNYILKLCQVLPVGKELLGCLIVFKGLAACAEGRNAFASISVQIQSSNFEKNEPERRQEQDGNDGILYDFDWRRPPPLLYCYQNLLRSIDCEDSLSTYAIEAVSALFVGALCFCMEGKNLDLERISVLKYLFGLPFDLDGMEHFPEDKYEDACELIALLDTRVNEGESFATSNMKTILSQVKEMTKSLLMLLEKPTGSIKLDDIIFSDGFPFLSSDVLDVSKFVLPHYLFPSLTMRAIMNEDARSSISWSRKSDGCAEKADDYFSLGGLADKFMWECPDLSPDRLATSALPLKRKMTSMEGPNRRSRGDNSGAEVGPNAFSRGSGPPTASSGPTRRDTFRQRKPNTSRPPSMHVDDYVARERNVDGVSSGSNVISSVQRGGSTGGRPPSIHVDEFMARQRERQIPVAMAIGETTSQVRNAPAENENGPEKLDRSRQLKADLDDDLQGIDIVFDGDESESDDRLPFLQPDDNSQPAPVIIEESSPHSIVEETESDVNGSTQVSNLGTPSASNADENTPSEFSSKRSFSRPEMPLSREASVSSEKKYYNKTIEKPFFREQSDDSKNSVPIMASSAFDSATTANLPGLSAPFYNKGSASSLQGVGDSRMPPNFYRRDSPHQASSVTLTAGSQGRYDQKPLLNQPPLPPVPPPHTVSSVISQNAETVQSHSSPYGYSMRDAQPPLPTGYPLQAFDVQMDYLSTYSHGSATSTIPHPIPDSKYSWASVSSGSRLHDDTNSSAGGSARPPQPPLPPTPPPFSASSFAQTSIKSSTSQSTGYSHTSAGINQLPLTSTSPLTDVRLGSFSLPGGGLTSYSPPALMPPLLISRSAAISGTVFSGPHQHQGPSPSTLSHTSSSPSMQPRLPLQPLQPPQPPHPHPPQHLRPPIQVSQLQSDQGLSLLQTPIQVQGQPYQIQQQPHISPLHVYYQSQPTEHLVQPQLQQQIEQNQQQTLHQLGDTASQQQQDSNMSLQQYFASPEAIQSLLSDREKLCQLLEQHPKLMQMLQSSLTECGSEHEHLLYTKRFQLLRYWSHLVYPSPPFGGPTIFVDNPPMCGHLA</sequence>
<keyword evidence="9" id="KW-1185">Reference proteome</keyword>
<dbReference type="InterPro" id="IPR026736">
    <property type="entry name" value="Virilizer"/>
</dbReference>
<evidence type="ECO:0000256" key="5">
    <source>
        <dbReference type="ARBA" id="ARBA00023242"/>
    </source>
</evidence>
<comment type="caution">
    <text evidence="8">The sequence shown here is derived from an EMBL/GenBank/DDBJ whole genome shotgun (WGS) entry which is preliminary data.</text>
</comment>
<dbReference type="GO" id="GO:0008380">
    <property type="term" value="P:RNA splicing"/>
    <property type="evidence" value="ECO:0007669"/>
    <property type="project" value="UniProtKB-KW"/>
</dbReference>
<evidence type="ECO:0000256" key="4">
    <source>
        <dbReference type="ARBA" id="ARBA00023187"/>
    </source>
</evidence>
<organism evidence="8 9">
    <name type="scientific">Macleaya cordata</name>
    <name type="common">Five-seeded plume-poppy</name>
    <name type="synonym">Bocconia cordata</name>
    <dbReference type="NCBI Taxonomy" id="56857"/>
    <lineage>
        <taxon>Eukaryota</taxon>
        <taxon>Viridiplantae</taxon>
        <taxon>Streptophyta</taxon>
        <taxon>Embryophyta</taxon>
        <taxon>Tracheophyta</taxon>
        <taxon>Spermatophyta</taxon>
        <taxon>Magnoliopsida</taxon>
        <taxon>Ranunculales</taxon>
        <taxon>Papaveraceae</taxon>
        <taxon>Papaveroideae</taxon>
        <taxon>Macleaya</taxon>
    </lineage>
</organism>
<dbReference type="GO" id="GO:0005634">
    <property type="term" value="C:nucleus"/>
    <property type="evidence" value="ECO:0007669"/>
    <property type="project" value="UniProtKB-SubCell"/>
</dbReference>
<dbReference type="STRING" id="56857.A0A200Q9N1"/>
<dbReference type="GO" id="GO:0003723">
    <property type="term" value="F:RNA binding"/>
    <property type="evidence" value="ECO:0007669"/>
    <property type="project" value="TreeGrafter"/>
</dbReference>
<reference evidence="8 9" key="1">
    <citation type="journal article" date="2017" name="Mol. Plant">
        <title>The Genome of Medicinal Plant Macleaya cordata Provides New Insights into Benzylisoquinoline Alkaloids Metabolism.</title>
        <authorList>
            <person name="Liu X."/>
            <person name="Liu Y."/>
            <person name="Huang P."/>
            <person name="Ma Y."/>
            <person name="Qing Z."/>
            <person name="Tang Q."/>
            <person name="Cao H."/>
            <person name="Cheng P."/>
            <person name="Zheng Y."/>
            <person name="Yuan Z."/>
            <person name="Zhou Y."/>
            <person name="Liu J."/>
            <person name="Tang Z."/>
            <person name="Zhuo Y."/>
            <person name="Zhang Y."/>
            <person name="Yu L."/>
            <person name="Huang J."/>
            <person name="Yang P."/>
            <person name="Peng Q."/>
            <person name="Zhang J."/>
            <person name="Jiang W."/>
            <person name="Zhang Z."/>
            <person name="Lin K."/>
            <person name="Ro D.K."/>
            <person name="Chen X."/>
            <person name="Xiong X."/>
            <person name="Shang Y."/>
            <person name="Huang S."/>
            <person name="Zeng J."/>
        </authorList>
    </citation>
    <scope>NUCLEOTIDE SEQUENCE [LARGE SCALE GENOMIC DNA]</scope>
    <source>
        <strain evidence="9">cv. BLH2017</strain>
        <tissue evidence="8">Root</tissue>
    </source>
</reference>
<gene>
    <name evidence="8" type="ORF">BVC80_1289g81</name>
</gene>
<accession>A0A200Q9N1</accession>